<dbReference type="PROSITE" id="PS51257">
    <property type="entry name" value="PROKAR_LIPOPROTEIN"/>
    <property type="match status" value="1"/>
</dbReference>
<feature type="signal peptide" evidence="14">
    <location>
        <begin position="1"/>
        <end position="20"/>
    </location>
</feature>
<dbReference type="OrthoDB" id="2194386at2"/>
<dbReference type="SUPFAM" id="SSF54534">
    <property type="entry name" value="FKBP-like"/>
    <property type="match status" value="1"/>
</dbReference>
<dbReference type="SUPFAM" id="SSF109998">
    <property type="entry name" value="Triger factor/SurA peptide-binding domain-like"/>
    <property type="match status" value="1"/>
</dbReference>
<name>G5JUT4_9STRE</name>
<evidence type="ECO:0000256" key="9">
    <source>
        <dbReference type="ARBA" id="ARBA00023139"/>
    </source>
</evidence>
<evidence type="ECO:0000256" key="3">
    <source>
        <dbReference type="ARBA" id="ARBA00004193"/>
    </source>
</evidence>
<evidence type="ECO:0000256" key="14">
    <source>
        <dbReference type="SAM" id="SignalP"/>
    </source>
</evidence>
<evidence type="ECO:0000313" key="17">
    <source>
        <dbReference type="Proteomes" id="UP000003573"/>
    </source>
</evidence>
<evidence type="ECO:0000256" key="12">
    <source>
        <dbReference type="HAMAP-Rule" id="MF_01145"/>
    </source>
</evidence>
<dbReference type="Pfam" id="PF13145">
    <property type="entry name" value="Rotamase_2"/>
    <property type="match status" value="1"/>
</dbReference>
<dbReference type="InterPro" id="IPR023059">
    <property type="entry name" value="Foldase_PrsA"/>
</dbReference>
<dbReference type="RefSeq" id="WP_003081365.1">
    <property type="nucleotide sequence ID" value="NZ_AEUW02000001.1"/>
</dbReference>
<keyword evidence="9 12" id="KW-0564">Palmitate</keyword>
<keyword evidence="10 12" id="KW-0413">Isomerase</keyword>
<dbReference type="InterPro" id="IPR050245">
    <property type="entry name" value="PrsA_foldase"/>
</dbReference>
<dbReference type="InterPro" id="IPR000297">
    <property type="entry name" value="PPIase_PpiC"/>
</dbReference>
<feature type="chain" id="PRO_5039398792" description="Foldase protein PrsA" evidence="14">
    <location>
        <begin position="21"/>
        <end position="339"/>
    </location>
</feature>
<dbReference type="EMBL" id="AEUW02000001">
    <property type="protein sequence ID" value="EHJ52841.1"/>
    <property type="molecule type" value="Genomic_DNA"/>
</dbReference>
<dbReference type="HAMAP" id="MF_01145">
    <property type="entry name" value="Foldase_PrsA"/>
    <property type="match status" value="1"/>
</dbReference>
<keyword evidence="8 12" id="KW-0472">Membrane</keyword>
<evidence type="ECO:0000256" key="4">
    <source>
        <dbReference type="ARBA" id="ARBA00006071"/>
    </source>
</evidence>
<sequence length="339" mass="37429">MKKRTIAAGLLTLLSVVTLAACSKTSESSKIVTMKGDTVTVGDIYDQLKGTPTAQQTTLNILISRVFEKQYKGKVSDKQVEEAYNNTVKSYGGEKNFLSAISQQNYTKETYKQYIRAEKLVEYASKQEAQKELTTANYKSAYKDYNPEVTVQLIQMDDESKAKSVLDQAKADGADFEKLAKDNSKTKKTEYTFDSGSTNIPDAVSKAAFSLKKGEVSDLITTADYQSLQQGQQKSLYYIIKVTSKADKNANWKAYKSRLKEIILNQKINNATFRNAVIGKAFKKANVKVKDKTMNDIITRYAKAADTSASTTTTKSEATTANSDKTTEASTDSQTTAAE</sequence>
<evidence type="ECO:0000256" key="1">
    <source>
        <dbReference type="ARBA" id="ARBA00000971"/>
    </source>
</evidence>
<dbReference type="PROSITE" id="PS50198">
    <property type="entry name" value="PPIC_PPIASE_2"/>
    <property type="match status" value="1"/>
</dbReference>
<dbReference type="GO" id="GO:0006457">
    <property type="term" value="P:protein folding"/>
    <property type="evidence" value="ECO:0007669"/>
    <property type="project" value="UniProtKB-UniRule"/>
</dbReference>
<dbReference type="PANTHER" id="PTHR47245:SF1">
    <property type="entry name" value="FOLDASE PROTEIN PRSA"/>
    <property type="match status" value="1"/>
</dbReference>
<keyword evidence="6 12" id="KW-0732">Signal</keyword>
<dbReference type="Gene3D" id="3.10.50.40">
    <property type="match status" value="1"/>
</dbReference>
<keyword evidence="5 12" id="KW-1003">Cell membrane</keyword>
<reference evidence="16 17" key="1">
    <citation type="journal article" date="2014" name="Int. J. Syst. Evol. Microbiol.">
        <title>Phylogenomics and the dynamic genome evolution of the genus Streptococcus.</title>
        <authorList>
            <consortium name="The Broad Institute Genome Sequencing Platform"/>
            <person name="Richards V.P."/>
            <person name="Palmer S.R."/>
            <person name="Pavinski Bitar P.D."/>
            <person name="Qin X."/>
            <person name="Weinstock G.M."/>
            <person name="Highlander S.K."/>
            <person name="Town C.D."/>
            <person name="Burne R.A."/>
            <person name="Stanhope M.J."/>
        </authorList>
    </citation>
    <scope>NUCLEOTIDE SEQUENCE [LARGE SCALE GENOMIC DNA]</scope>
    <source>
        <strain evidence="16 17">NCTC 11558</strain>
    </source>
</reference>
<proteinExistence type="inferred from homology"/>
<dbReference type="GO" id="GO:0003755">
    <property type="term" value="F:peptidyl-prolyl cis-trans isomerase activity"/>
    <property type="evidence" value="ECO:0007669"/>
    <property type="project" value="UniProtKB-UniRule"/>
</dbReference>
<evidence type="ECO:0000256" key="2">
    <source>
        <dbReference type="ARBA" id="ARBA00003828"/>
    </source>
</evidence>
<comment type="catalytic activity">
    <reaction evidence="1 12">
        <text>[protein]-peptidylproline (omega=180) = [protein]-peptidylproline (omega=0)</text>
        <dbReference type="Rhea" id="RHEA:16237"/>
        <dbReference type="Rhea" id="RHEA-COMP:10747"/>
        <dbReference type="Rhea" id="RHEA-COMP:10748"/>
        <dbReference type="ChEBI" id="CHEBI:83833"/>
        <dbReference type="ChEBI" id="CHEBI:83834"/>
        <dbReference type="EC" id="5.2.1.8"/>
    </reaction>
</comment>
<dbReference type="STRING" id="764298.STRMA_1074"/>
<comment type="subcellular location">
    <subcellularLocation>
        <location evidence="3 12">Cell membrane</location>
        <topology evidence="3 12">Lipid-anchor</topology>
    </subcellularLocation>
</comment>
<dbReference type="EC" id="5.2.1.8" evidence="12"/>
<dbReference type="PANTHER" id="PTHR47245">
    <property type="entry name" value="PEPTIDYLPROLYL ISOMERASE"/>
    <property type="match status" value="1"/>
</dbReference>
<evidence type="ECO:0000313" key="16">
    <source>
        <dbReference type="EMBL" id="EHJ52841.1"/>
    </source>
</evidence>
<dbReference type="Proteomes" id="UP000003573">
    <property type="component" value="Unassembled WGS sequence"/>
</dbReference>
<comment type="function">
    <text evidence="2 12">Plays a major role in protein secretion by helping the post-translocational extracellular folding of several secreted proteins.</text>
</comment>
<keyword evidence="11 12" id="KW-0449">Lipoprotein</keyword>
<dbReference type="eggNOG" id="COG0760">
    <property type="taxonomic scope" value="Bacteria"/>
</dbReference>
<dbReference type="GO" id="GO:0005886">
    <property type="term" value="C:plasma membrane"/>
    <property type="evidence" value="ECO:0007669"/>
    <property type="project" value="UniProtKB-SubCell"/>
</dbReference>
<evidence type="ECO:0000256" key="7">
    <source>
        <dbReference type="ARBA" id="ARBA00023110"/>
    </source>
</evidence>
<evidence type="ECO:0000259" key="15">
    <source>
        <dbReference type="PROSITE" id="PS50198"/>
    </source>
</evidence>
<dbReference type="AlphaFoldDB" id="G5JUT4"/>
<feature type="compositionally biased region" description="Low complexity" evidence="13">
    <location>
        <begin position="305"/>
        <end position="321"/>
    </location>
</feature>
<accession>G5JUT4</accession>
<comment type="caution">
    <text evidence="16">The sequence shown here is derived from an EMBL/GenBank/DDBJ whole genome shotgun (WGS) entry which is preliminary data.</text>
</comment>
<protein>
    <recommendedName>
        <fullName evidence="12">Foldase protein PrsA</fullName>
        <ecNumber evidence="12">5.2.1.8</ecNumber>
    </recommendedName>
</protein>
<evidence type="ECO:0000256" key="6">
    <source>
        <dbReference type="ARBA" id="ARBA00022729"/>
    </source>
</evidence>
<dbReference type="InterPro" id="IPR046357">
    <property type="entry name" value="PPIase_dom_sf"/>
</dbReference>
<dbReference type="InterPro" id="IPR027304">
    <property type="entry name" value="Trigger_fact/SurA_dom_sf"/>
</dbReference>
<evidence type="ECO:0000256" key="10">
    <source>
        <dbReference type="ARBA" id="ARBA00023235"/>
    </source>
</evidence>
<keyword evidence="17" id="KW-1185">Reference proteome</keyword>
<feature type="domain" description="PpiC" evidence="15">
    <location>
        <begin position="146"/>
        <end position="222"/>
    </location>
</feature>
<gene>
    <name evidence="12" type="primary">prsA</name>
    <name evidence="16" type="ORF">STRMA_1074</name>
</gene>
<evidence type="ECO:0000256" key="5">
    <source>
        <dbReference type="ARBA" id="ARBA00022475"/>
    </source>
</evidence>
<comment type="similarity">
    <text evidence="4 12">Belongs to the PrsA family.</text>
</comment>
<feature type="compositionally biased region" description="Polar residues" evidence="13">
    <location>
        <begin position="322"/>
        <end position="339"/>
    </location>
</feature>
<evidence type="ECO:0000256" key="13">
    <source>
        <dbReference type="SAM" id="MobiDB-lite"/>
    </source>
</evidence>
<evidence type="ECO:0000256" key="8">
    <source>
        <dbReference type="ARBA" id="ARBA00023136"/>
    </source>
</evidence>
<evidence type="ECO:0000256" key="11">
    <source>
        <dbReference type="ARBA" id="ARBA00023288"/>
    </source>
</evidence>
<keyword evidence="7 12" id="KW-0697">Rotamase</keyword>
<organism evidence="16 17">
    <name type="scientific">Streptococcus macacae NCTC 11558</name>
    <dbReference type="NCBI Taxonomy" id="764298"/>
    <lineage>
        <taxon>Bacteria</taxon>
        <taxon>Bacillati</taxon>
        <taxon>Bacillota</taxon>
        <taxon>Bacilli</taxon>
        <taxon>Lactobacillales</taxon>
        <taxon>Streptococcaceae</taxon>
        <taxon>Streptococcus</taxon>
    </lineage>
</organism>
<feature type="region of interest" description="Disordered" evidence="13">
    <location>
        <begin position="305"/>
        <end position="339"/>
    </location>
</feature>